<dbReference type="InterPro" id="IPR015813">
    <property type="entry name" value="Pyrv/PenolPyrv_kinase-like_dom"/>
</dbReference>
<keyword evidence="5 6" id="KW-0808">Transferase</keyword>
<organism evidence="6 7">
    <name type="scientific">Oceaniradius stylonematis</name>
    <dbReference type="NCBI Taxonomy" id="2184161"/>
    <lineage>
        <taxon>Bacteria</taxon>
        <taxon>Pseudomonadati</taxon>
        <taxon>Pseudomonadota</taxon>
        <taxon>Alphaproteobacteria</taxon>
        <taxon>Hyphomicrobiales</taxon>
        <taxon>Ahrensiaceae</taxon>
        <taxon>Oceaniradius</taxon>
    </lineage>
</organism>
<dbReference type="PANTHER" id="PTHR20881:SF0">
    <property type="entry name" value="3-METHYL-2-OXOBUTANOATE HYDROXYMETHYLTRANSFERASE"/>
    <property type="match status" value="1"/>
</dbReference>
<dbReference type="Pfam" id="PF02548">
    <property type="entry name" value="Pantoate_transf"/>
    <property type="match status" value="1"/>
</dbReference>
<proteinExistence type="inferred from homology"/>
<comment type="caution">
    <text evidence="6">The sequence shown here is derived from an EMBL/GenBank/DDBJ whole genome shotgun (WGS) entry which is preliminary data.</text>
</comment>
<protein>
    <recommendedName>
        <fullName evidence="3">3-methyl-2-oxobutanoate hydroxymethyltransferase</fullName>
        <ecNumber evidence="3">2.1.2.11</ecNumber>
    </recommendedName>
</protein>
<dbReference type="Proteomes" id="UP000246132">
    <property type="component" value="Unassembled WGS sequence"/>
</dbReference>
<comment type="subunit">
    <text evidence="2">Homodecamer; pentamer of dimers.</text>
</comment>
<comment type="similarity">
    <text evidence="1">Belongs to the PanB family.</text>
</comment>
<keyword evidence="6" id="KW-0489">Methyltransferase</keyword>
<dbReference type="GO" id="GO:0000287">
    <property type="term" value="F:magnesium ion binding"/>
    <property type="evidence" value="ECO:0007669"/>
    <property type="project" value="TreeGrafter"/>
</dbReference>
<evidence type="ECO:0000256" key="5">
    <source>
        <dbReference type="ARBA" id="ARBA00022679"/>
    </source>
</evidence>
<keyword evidence="4" id="KW-0566">Pantothenate biosynthesis</keyword>
<evidence type="ECO:0000313" key="7">
    <source>
        <dbReference type="Proteomes" id="UP000246132"/>
    </source>
</evidence>
<dbReference type="InterPro" id="IPR003700">
    <property type="entry name" value="Pantoate_hydroxy_MeTrfase"/>
</dbReference>
<gene>
    <name evidence="6" type="ORF">DEM25_017320</name>
</gene>
<dbReference type="EC" id="2.1.2.11" evidence="3"/>
<dbReference type="GO" id="GO:0003864">
    <property type="term" value="F:3-methyl-2-oxobutanoate hydroxymethyltransferase activity"/>
    <property type="evidence" value="ECO:0007669"/>
    <property type="project" value="UniProtKB-EC"/>
</dbReference>
<evidence type="ECO:0000256" key="2">
    <source>
        <dbReference type="ARBA" id="ARBA00011424"/>
    </source>
</evidence>
<dbReference type="GO" id="GO:0008168">
    <property type="term" value="F:methyltransferase activity"/>
    <property type="evidence" value="ECO:0007669"/>
    <property type="project" value="UniProtKB-KW"/>
</dbReference>
<accession>A0A3A8AIB6</accession>
<reference evidence="6 7" key="1">
    <citation type="journal article" date="2018" name="Int. J. Syst. Bacteriol.">
        <title>Oceaniradius stylonemae gen. nov., sp. nov., isolated from a red alga, Stylonema cornu-cervi.</title>
        <authorList>
            <person name="Jeong S."/>
        </authorList>
    </citation>
    <scope>NUCLEOTIDE SEQUENCE [LARGE SCALE GENOMIC DNA]</scope>
    <source>
        <strain evidence="6 7">StC1</strain>
    </source>
</reference>
<evidence type="ECO:0000256" key="4">
    <source>
        <dbReference type="ARBA" id="ARBA00022655"/>
    </source>
</evidence>
<dbReference type="RefSeq" id="WP_109767603.1">
    <property type="nucleotide sequence ID" value="NZ_CP159474.1"/>
</dbReference>
<name>A0A3A8AIB6_9HYPH</name>
<evidence type="ECO:0000256" key="3">
    <source>
        <dbReference type="ARBA" id="ARBA00012618"/>
    </source>
</evidence>
<dbReference type="SUPFAM" id="SSF51621">
    <property type="entry name" value="Phosphoenolpyruvate/pyruvate domain"/>
    <property type="match status" value="1"/>
</dbReference>
<dbReference type="InterPro" id="IPR040442">
    <property type="entry name" value="Pyrv_kinase-like_dom_sf"/>
</dbReference>
<dbReference type="Gene3D" id="3.20.20.60">
    <property type="entry name" value="Phosphoenolpyruvate-binding domains"/>
    <property type="match status" value="1"/>
</dbReference>
<dbReference type="PANTHER" id="PTHR20881">
    <property type="entry name" value="3-METHYL-2-OXOBUTANOATE HYDROXYMETHYLTRANSFERASE"/>
    <property type="match status" value="1"/>
</dbReference>
<keyword evidence="7" id="KW-1185">Reference proteome</keyword>
<evidence type="ECO:0000313" key="6">
    <source>
        <dbReference type="EMBL" id="RKF05533.1"/>
    </source>
</evidence>
<dbReference type="GO" id="GO:0015940">
    <property type="term" value="P:pantothenate biosynthetic process"/>
    <property type="evidence" value="ECO:0007669"/>
    <property type="project" value="UniProtKB-KW"/>
</dbReference>
<dbReference type="OrthoDB" id="9781789at2"/>
<dbReference type="GO" id="GO:0032259">
    <property type="term" value="P:methylation"/>
    <property type="evidence" value="ECO:0007669"/>
    <property type="project" value="UniProtKB-KW"/>
</dbReference>
<sequence>MARIFSWAAQDSERLTTVAGLRGSKGRHGAFAQVTADTAAEAAAAEAAGIEMIVCRARSVAAVRQGSQRLFVTAALGFAEAVTDEEILRTAFKALTDGADAVITARRLPIVSLLASEDIPVMGHLGFVPRKSTWVGSVRAFGKTADEAVELYHRFRRLEEAGAFAVEAELVPAPLMAEISKRTGLVTVSLGSGPGAEVMFLFTSDICGETDRVPRHARRYGDLVRLHRQIDEERRAALTAFRDDVRNDGFPAAAETADMAETALEEFVSRIGN</sequence>
<dbReference type="EMBL" id="QFWV02000009">
    <property type="protein sequence ID" value="RKF05533.1"/>
    <property type="molecule type" value="Genomic_DNA"/>
</dbReference>
<dbReference type="AlphaFoldDB" id="A0A3A8AIB6"/>
<evidence type="ECO:0000256" key="1">
    <source>
        <dbReference type="ARBA" id="ARBA00008676"/>
    </source>
</evidence>